<evidence type="ECO:0000256" key="2">
    <source>
        <dbReference type="HAMAP-Rule" id="MF_00659"/>
    </source>
</evidence>
<dbReference type="InterPro" id="IPR007454">
    <property type="entry name" value="UPF0250_YbeD-like"/>
</dbReference>
<accession>A0A1D2QSX6</accession>
<comment type="caution">
    <text evidence="3">The sequence shown here is derived from an EMBL/GenBank/DDBJ whole genome shotgun (WGS) entry which is preliminary data.</text>
</comment>
<evidence type="ECO:0000313" key="3">
    <source>
        <dbReference type="EMBL" id="ODS24685.1"/>
    </source>
</evidence>
<dbReference type="Proteomes" id="UP000242502">
    <property type="component" value="Unassembled WGS sequence"/>
</dbReference>
<proteinExistence type="inferred from homology"/>
<dbReference type="EMBL" id="MDLC01000005">
    <property type="protein sequence ID" value="ODS24685.1"/>
    <property type="molecule type" value="Genomic_DNA"/>
</dbReference>
<name>A0A1D2QSX6_9GAMM</name>
<dbReference type="GO" id="GO:0005829">
    <property type="term" value="C:cytosol"/>
    <property type="evidence" value="ECO:0007669"/>
    <property type="project" value="TreeGrafter"/>
</dbReference>
<comment type="similarity">
    <text evidence="1 2">Belongs to the UPF0250 family.</text>
</comment>
<dbReference type="InterPro" id="IPR027471">
    <property type="entry name" value="YbeD-like_sf"/>
</dbReference>
<sequence>MSPQEPPKIEFPCEDYPVKVMGDASEQLMEFVLVTTEQFSPGFDRSKVTVKRSSKGRFHSITVRITATGIDQLEQYHQVLRANSAVKIVL</sequence>
<dbReference type="PANTHER" id="PTHR38036">
    <property type="entry name" value="UPF0250 PROTEIN YBED"/>
    <property type="match status" value="1"/>
</dbReference>
<protein>
    <recommendedName>
        <fullName evidence="2">UPF0250 protein AB835_02080</fullName>
    </recommendedName>
</protein>
<evidence type="ECO:0000313" key="4">
    <source>
        <dbReference type="Proteomes" id="UP000242502"/>
    </source>
</evidence>
<evidence type="ECO:0000256" key="1">
    <source>
        <dbReference type="ARBA" id="ARBA00008460"/>
    </source>
</evidence>
<dbReference type="SUPFAM" id="SSF117991">
    <property type="entry name" value="YbeD/HP0495-like"/>
    <property type="match status" value="1"/>
</dbReference>
<dbReference type="AlphaFoldDB" id="A0A1D2QSX6"/>
<dbReference type="STRING" id="62101.AB835_02080"/>
<dbReference type="Pfam" id="PF04359">
    <property type="entry name" value="DUF493"/>
    <property type="match status" value="1"/>
</dbReference>
<reference evidence="3 4" key="1">
    <citation type="journal article" date="2016" name="Appl. Environ. Microbiol.">
        <title>Lack of Overt Genome Reduction in the Bryostatin-Producing Bryozoan Symbiont "Candidatus Endobugula sertula".</title>
        <authorList>
            <person name="Miller I.J."/>
            <person name="Vanee N."/>
            <person name="Fong S.S."/>
            <person name="Lim-Fong G.E."/>
            <person name="Kwan J.C."/>
        </authorList>
    </citation>
    <scope>NUCLEOTIDE SEQUENCE [LARGE SCALE GENOMIC DNA]</scope>
    <source>
        <strain evidence="3">AB1-4</strain>
    </source>
</reference>
<gene>
    <name evidence="3" type="ORF">AB835_02080</name>
</gene>
<dbReference type="Gene3D" id="3.30.70.260">
    <property type="match status" value="1"/>
</dbReference>
<organism evidence="3 4">
    <name type="scientific">Candidatus Endobugula sertula</name>
    <name type="common">Bugula neritina bacterial symbiont</name>
    <dbReference type="NCBI Taxonomy" id="62101"/>
    <lineage>
        <taxon>Bacteria</taxon>
        <taxon>Pseudomonadati</taxon>
        <taxon>Pseudomonadota</taxon>
        <taxon>Gammaproteobacteria</taxon>
        <taxon>Cellvibrionales</taxon>
        <taxon>Cellvibrionaceae</taxon>
        <taxon>Candidatus Endobugula</taxon>
    </lineage>
</organism>
<dbReference type="HAMAP" id="MF_00659">
    <property type="entry name" value="UPF0250"/>
    <property type="match status" value="1"/>
</dbReference>
<dbReference type="PANTHER" id="PTHR38036:SF1">
    <property type="entry name" value="UPF0250 PROTEIN YBED"/>
    <property type="match status" value="1"/>
</dbReference>